<evidence type="ECO:0000313" key="5">
    <source>
        <dbReference type="EMBL" id="RJE19288.1"/>
    </source>
</evidence>
<keyword evidence="6" id="KW-1185">Reference proteome</keyword>
<dbReference type="PANTHER" id="PTHR48107">
    <property type="entry name" value="NADPH-DEPENDENT ALDEHYDE REDUCTASE-LIKE PROTEIN, CHLOROPLASTIC-RELATED"/>
    <property type="match status" value="1"/>
</dbReference>
<dbReference type="Pfam" id="PF13561">
    <property type="entry name" value="adh_short_C2"/>
    <property type="match status" value="1"/>
</dbReference>
<dbReference type="PRINTS" id="PR00081">
    <property type="entry name" value="GDHRDH"/>
</dbReference>
<keyword evidence="2" id="KW-0521">NADP</keyword>
<dbReference type="OrthoDB" id="47007at2759"/>
<dbReference type="GO" id="GO:0016614">
    <property type="term" value="F:oxidoreductase activity, acting on CH-OH group of donors"/>
    <property type="evidence" value="ECO:0007669"/>
    <property type="project" value="UniProtKB-ARBA"/>
</dbReference>
<evidence type="ECO:0000313" key="6">
    <source>
        <dbReference type="Proteomes" id="UP000266188"/>
    </source>
</evidence>
<dbReference type="Gene3D" id="3.40.50.720">
    <property type="entry name" value="NAD(P)-binding Rossmann-like Domain"/>
    <property type="match status" value="1"/>
</dbReference>
<accession>A0A3A2Z863</accession>
<evidence type="ECO:0000256" key="1">
    <source>
        <dbReference type="ARBA" id="ARBA00006484"/>
    </source>
</evidence>
<dbReference type="PRINTS" id="PR00080">
    <property type="entry name" value="SDRFAMILY"/>
</dbReference>
<keyword evidence="3" id="KW-0560">Oxidoreductase</keyword>
<dbReference type="InterPro" id="IPR036291">
    <property type="entry name" value="NAD(P)-bd_dom_sf"/>
</dbReference>
<evidence type="ECO:0000256" key="2">
    <source>
        <dbReference type="ARBA" id="ARBA00022857"/>
    </source>
</evidence>
<evidence type="ECO:0000256" key="4">
    <source>
        <dbReference type="SAM" id="MobiDB-lite"/>
    </source>
</evidence>
<sequence length="288" mass="31354">MASIYGDSGQFKAPQAAQSQDKPGLEKYMQPPSESTKFEGENGFVEYIGTGKLQDKKVLITGGDSGIGRAVAVLMAREGADITIVYLPQEQPDAEDTKKMIEKENRQCLLLPTDLAKRENCQKVVNDHVKKFGHINVLVNNAAKQYMVKDFVKDTDLDMTEDLFNCNVIQMIALSKFALPHMKKGDSIINSTSVTTFRGSSGMIDYAASKGAIVGFTRALGLHLVPKGIRVNAVAPGAVYTPIQPDTREAEQMVNWGASSKLGRPAQPSEVAASYIFLASREAALYCK</sequence>
<dbReference type="Proteomes" id="UP000266188">
    <property type="component" value="Unassembled WGS sequence"/>
</dbReference>
<dbReference type="STRING" id="2070753.A0A3A2Z863"/>
<protein>
    <submittedName>
        <fullName evidence="5">KR domain protein</fullName>
    </submittedName>
</protein>
<dbReference type="InterPro" id="IPR020904">
    <property type="entry name" value="Sc_DH/Rdtase_CS"/>
</dbReference>
<comment type="similarity">
    <text evidence="1">Belongs to the short-chain dehydrogenases/reductases (SDR) family.</text>
</comment>
<dbReference type="FunFam" id="3.40.50.720:FF:000084">
    <property type="entry name" value="Short-chain dehydrogenase reductase"/>
    <property type="match status" value="1"/>
</dbReference>
<dbReference type="PROSITE" id="PS00061">
    <property type="entry name" value="ADH_SHORT"/>
    <property type="match status" value="1"/>
</dbReference>
<dbReference type="PANTHER" id="PTHR48107:SF16">
    <property type="entry name" value="NADPH-DEPENDENT ALDEHYDE REDUCTASE 1, CHLOROPLASTIC"/>
    <property type="match status" value="1"/>
</dbReference>
<reference evidence="6" key="1">
    <citation type="submission" date="2017-02" db="EMBL/GenBank/DDBJ databases">
        <authorList>
            <person name="Tafer H."/>
            <person name="Lopandic K."/>
        </authorList>
    </citation>
    <scope>NUCLEOTIDE SEQUENCE [LARGE SCALE GENOMIC DNA]</scope>
    <source>
        <strain evidence="6">CBS 366.77</strain>
    </source>
</reference>
<proteinExistence type="inferred from homology"/>
<name>A0A3A2Z863_9EURO</name>
<gene>
    <name evidence="5" type="ORF">PHISCL_08376</name>
</gene>
<dbReference type="AlphaFoldDB" id="A0A3A2Z863"/>
<dbReference type="SUPFAM" id="SSF51735">
    <property type="entry name" value="NAD(P)-binding Rossmann-fold domains"/>
    <property type="match status" value="1"/>
</dbReference>
<dbReference type="GO" id="GO:0044550">
    <property type="term" value="P:secondary metabolite biosynthetic process"/>
    <property type="evidence" value="ECO:0007669"/>
    <property type="project" value="UniProtKB-ARBA"/>
</dbReference>
<organism evidence="5 6">
    <name type="scientific">Aspergillus sclerotialis</name>
    <dbReference type="NCBI Taxonomy" id="2070753"/>
    <lineage>
        <taxon>Eukaryota</taxon>
        <taxon>Fungi</taxon>
        <taxon>Dikarya</taxon>
        <taxon>Ascomycota</taxon>
        <taxon>Pezizomycotina</taxon>
        <taxon>Eurotiomycetes</taxon>
        <taxon>Eurotiomycetidae</taxon>
        <taxon>Eurotiales</taxon>
        <taxon>Aspergillaceae</taxon>
        <taxon>Aspergillus</taxon>
        <taxon>Aspergillus subgen. Polypaecilum</taxon>
    </lineage>
</organism>
<dbReference type="EMBL" id="MVGC01000425">
    <property type="protein sequence ID" value="RJE19288.1"/>
    <property type="molecule type" value="Genomic_DNA"/>
</dbReference>
<comment type="caution">
    <text evidence="5">The sequence shown here is derived from an EMBL/GenBank/DDBJ whole genome shotgun (WGS) entry which is preliminary data.</text>
</comment>
<feature type="region of interest" description="Disordered" evidence="4">
    <location>
        <begin position="1"/>
        <end position="40"/>
    </location>
</feature>
<evidence type="ECO:0000256" key="3">
    <source>
        <dbReference type="ARBA" id="ARBA00023002"/>
    </source>
</evidence>
<dbReference type="InterPro" id="IPR002347">
    <property type="entry name" value="SDR_fam"/>
</dbReference>